<dbReference type="EMBL" id="JANFPJ010000006">
    <property type="protein sequence ID" value="MDT7525176.1"/>
    <property type="molecule type" value="Genomic_DNA"/>
</dbReference>
<keyword evidence="3 5" id="KW-0012">Acyltransferase</keyword>
<dbReference type="EC" id="2.3.1.181" evidence="5 6"/>
<evidence type="ECO:0000256" key="3">
    <source>
        <dbReference type="ARBA" id="ARBA00023315"/>
    </source>
</evidence>
<comment type="catalytic activity">
    <reaction evidence="5 6">
        <text>octanoyl-[ACP] + L-lysyl-[protein] = N(6)-octanoyl-L-lysyl-[protein] + holo-[ACP] + H(+)</text>
        <dbReference type="Rhea" id="RHEA:17665"/>
        <dbReference type="Rhea" id="RHEA-COMP:9636"/>
        <dbReference type="Rhea" id="RHEA-COMP:9685"/>
        <dbReference type="Rhea" id="RHEA-COMP:9752"/>
        <dbReference type="Rhea" id="RHEA-COMP:9928"/>
        <dbReference type="ChEBI" id="CHEBI:15378"/>
        <dbReference type="ChEBI" id="CHEBI:29969"/>
        <dbReference type="ChEBI" id="CHEBI:64479"/>
        <dbReference type="ChEBI" id="CHEBI:78463"/>
        <dbReference type="ChEBI" id="CHEBI:78809"/>
        <dbReference type="EC" id="2.3.1.181"/>
    </reaction>
</comment>
<gene>
    <name evidence="5 8" type="primary">lipB</name>
    <name evidence="8" type="ORF">NOG12_03605</name>
</gene>
<comment type="function">
    <text evidence="4 5 6">Catalyzes the transfer of endogenously produced octanoic acid from octanoyl-acyl-carrier-protein onto the lipoyl domains of lipoate-dependent enzymes. Lipoyl-ACP can also act as a substrate although octanoyl-ACP is likely to be the physiological substrate.</text>
</comment>
<feature type="binding site" evidence="5">
    <location>
        <begin position="79"/>
        <end position="86"/>
    </location>
    <ligand>
        <name>substrate</name>
    </ligand>
</feature>
<proteinExistence type="inferred from homology"/>
<dbReference type="Proteomes" id="UP001305027">
    <property type="component" value="Unassembled WGS sequence"/>
</dbReference>
<dbReference type="InterPro" id="IPR000544">
    <property type="entry name" value="Octanoyltransferase"/>
</dbReference>
<dbReference type="InterPro" id="IPR045864">
    <property type="entry name" value="aa-tRNA-synth_II/BPL/LPL"/>
</dbReference>
<dbReference type="Gene3D" id="3.30.930.10">
    <property type="entry name" value="Bira Bifunctional Protein, Domain 2"/>
    <property type="match status" value="1"/>
</dbReference>
<name>A0ABU3KUM9_9GAMM</name>
<evidence type="ECO:0000256" key="5">
    <source>
        <dbReference type="HAMAP-Rule" id="MF_00013"/>
    </source>
</evidence>
<evidence type="ECO:0000256" key="1">
    <source>
        <dbReference type="ARBA" id="ARBA00004821"/>
    </source>
</evidence>
<keyword evidence="9" id="KW-1185">Reference proteome</keyword>
<comment type="miscellaneous">
    <text evidence="5">In the reaction, the free carboxyl group of octanoic acid is attached via an amide linkage to the epsilon-amino group of a specific lysine residue of lipoyl domains of lipoate-dependent enzymes.</text>
</comment>
<feature type="active site" description="Acyl-thioester intermediate" evidence="5">
    <location>
        <position position="177"/>
    </location>
</feature>
<comment type="pathway">
    <text evidence="1 5 6">Protein modification; protein lipoylation via endogenous pathway; protein N(6)-(lipoyl)lysine from octanoyl-[acyl-carrier-protein]: step 1/2.</text>
</comment>
<dbReference type="NCBIfam" id="NF010922">
    <property type="entry name" value="PRK14342.1"/>
    <property type="match status" value="1"/>
</dbReference>
<dbReference type="SUPFAM" id="SSF55681">
    <property type="entry name" value="Class II aaRS and biotin synthetases"/>
    <property type="match status" value="1"/>
</dbReference>
<organism evidence="8 9">
    <name type="scientific">Pseudidiomarina fusca</name>
    <dbReference type="NCBI Taxonomy" id="2965078"/>
    <lineage>
        <taxon>Bacteria</taxon>
        <taxon>Pseudomonadati</taxon>
        <taxon>Pseudomonadota</taxon>
        <taxon>Gammaproteobacteria</taxon>
        <taxon>Alteromonadales</taxon>
        <taxon>Idiomarinaceae</taxon>
        <taxon>Pseudidiomarina</taxon>
    </lineage>
</organism>
<dbReference type="PROSITE" id="PS01313">
    <property type="entry name" value="LIPB"/>
    <property type="match status" value="1"/>
</dbReference>
<comment type="similarity">
    <text evidence="5 6">Belongs to the LipB family.</text>
</comment>
<dbReference type="PIRSF" id="PIRSF016262">
    <property type="entry name" value="LPLase"/>
    <property type="match status" value="1"/>
</dbReference>
<protein>
    <recommendedName>
        <fullName evidence="5 6">Octanoyltransferase</fullName>
        <ecNumber evidence="5 6">2.3.1.181</ecNumber>
    </recommendedName>
    <alternativeName>
        <fullName evidence="5">Lipoate-protein ligase B</fullName>
    </alternativeName>
    <alternativeName>
        <fullName evidence="5">Lipoyl/octanoyl transferase</fullName>
    </alternativeName>
    <alternativeName>
        <fullName evidence="5">Octanoyl-[acyl-carrier-protein]-protein N-octanoyltransferase</fullName>
    </alternativeName>
</protein>
<comment type="caution">
    <text evidence="8">The sequence shown here is derived from an EMBL/GenBank/DDBJ whole genome shotgun (WGS) entry which is preliminary data.</text>
</comment>
<evidence type="ECO:0000256" key="4">
    <source>
        <dbReference type="ARBA" id="ARBA00024732"/>
    </source>
</evidence>
<dbReference type="RefSeq" id="WP_313932430.1">
    <property type="nucleotide sequence ID" value="NZ_JANFPJ010000006.1"/>
</dbReference>
<accession>A0ABU3KUM9</accession>
<dbReference type="CDD" id="cd16444">
    <property type="entry name" value="LipB"/>
    <property type="match status" value="1"/>
</dbReference>
<dbReference type="Pfam" id="PF21948">
    <property type="entry name" value="LplA-B_cat"/>
    <property type="match status" value="1"/>
</dbReference>
<dbReference type="GO" id="GO:0033819">
    <property type="term" value="F:lipoyl(octanoyl) transferase activity"/>
    <property type="evidence" value="ECO:0007669"/>
    <property type="project" value="UniProtKB-EC"/>
</dbReference>
<keyword evidence="2 5" id="KW-0808">Transferase</keyword>
<dbReference type="HAMAP" id="MF_00013">
    <property type="entry name" value="LipB"/>
    <property type="match status" value="1"/>
</dbReference>
<evidence type="ECO:0000259" key="7">
    <source>
        <dbReference type="PROSITE" id="PS51733"/>
    </source>
</evidence>
<comment type="subcellular location">
    <subcellularLocation>
        <location evidence="5">Cytoplasm</location>
    </subcellularLocation>
</comment>
<feature type="binding site" evidence="5">
    <location>
        <begin position="146"/>
        <end position="148"/>
    </location>
    <ligand>
        <name>substrate</name>
    </ligand>
</feature>
<evidence type="ECO:0000256" key="2">
    <source>
        <dbReference type="ARBA" id="ARBA00022679"/>
    </source>
</evidence>
<sequence length="223" mass="24608">MCSKLATKEIAQQLLIRQLGRQPYQPVWQAMQDFTDKRDEQTRDELWVLEHEPVFTQGQAGKAEHILAPGDIPVVQVDRGGQVTYHGPGQLVVYFLLDIRRRKVGVRQLVNTIEDTIVALMANYGVVAAAKADAPGVYVQGDKLCSLGLRIRKGCSFHGLALNVDMDLSPFARINPCGYAGMQMVQTKSLNGPQDVTDAATQVTQIFAELMGYQEITETTGFA</sequence>
<dbReference type="NCBIfam" id="TIGR00214">
    <property type="entry name" value="lipB"/>
    <property type="match status" value="1"/>
</dbReference>
<evidence type="ECO:0000313" key="9">
    <source>
        <dbReference type="Proteomes" id="UP001305027"/>
    </source>
</evidence>
<dbReference type="InterPro" id="IPR004143">
    <property type="entry name" value="BPL_LPL_catalytic"/>
</dbReference>
<feature type="domain" description="BPL/LPL catalytic" evidence="7">
    <location>
        <begin position="40"/>
        <end position="215"/>
    </location>
</feature>
<evidence type="ECO:0000313" key="8">
    <source>
        <dbReference type="EMBL" id="MDT7525176.1"/>
    </source>
</evidence>
<evidence type="ECO:0000256" key="6">
    <source>
        <dbReference type="PIRNR" id="PIRNR016262"/>
    </source>
</evidence>
<reference evidence="8 9" key="1">
    <citation type="submission" date="2022-07" db="EMBL/GenBank/DDBJ databases">
        <title>Pseudidiomarina sp. nov, a marine bacterium isolated from Pacific Ocean.</title>
        <authorList>
            <person name="Wang Y."/>
        </authorList>
    </citation>
    <scope>NUCLEOTIDE SEQUENCE [LARGE SCALE GENOMIC DNA]</scope>
    <source>
        <strain evidence="8 9">GXY010</strain>
    </source>
</reference>
<keyword evidence="5" id="KW-0963">Cytoplasm</keyword>
<dbReference type="InterPro" id="IPR020605">
    <property type="entry name" value="Octanoyltransferase_CS"/>
</dbReference>
<dbReference type="PANTHER" id="PTHR10993:SF7">
    <property type="entry name" value="LIPOYLTRANSFERASE 2, MITOCHONDRIAL-RELATED"/>
    <property type="match status" value="1"/>
</dbReference>
<dbReference type="PANTHER" id="PTHR10993">
    <property type="entry name" value="OCTANOYLTRANSFERASE"/>
    <property type="match status" value="1"/>
</dbReference>
<feature type="binding site" evidence="5">
    <location>
        <begin position="159"/>
        <end position="161"/>
    </location>
    <ligand>
        <name>substrate</name>
    </ligand>
</feature>
<dbReference type="PROSITE" id="PS51733">
    <property type="entry name" value="BPL_LPL_CATALYTIC"/>
    <property type="match status" value="1"/>
</dbReference>
<feature type="site" description="Lowers pKa of active site Cys" evidence="5">
    <location>
        <position position="143"/>
    </location>
</feature>